<sequence>HITQDTLAGKLSTKTQSVQQYFKTELEVAINRFKSYADKSRESPPVFNPGDMVCLSSKNTKSTRPTKKRSERCLGPFQILKKVRTYSYHLKLPSQGKSVHPVFHISLLEPVKT</sequence>
<dbReference type="InterPro" id="IPR056924">
    <property type="entry name" value="SH3_Tf2-1"/>
</dbReference>
<evidence type="ECO:0000256" key="1">
    <source>
        <dbReference type="SAM" id="MobiDB-lite"/>
    </source>
</evidence>
<dbReference type="Proteomes" id="UP000765509">
    <property type="component" value="Unassembled WGS sequence"/>
</dbReference>
<evidence type="ECO:0000313" key="3">
    <source>
        <dbReference type="EMBL" id="MBW0576941.1"/>
    </source>
</evidence>
<feature type="domain" description="Tf2-1-like SH3-like" evidence="2">
    <location>
        <begin position="50"/>
        <end position="111"/>
    </location>
</feature>
<dbReference type="AlphaFoldDB" id="A0A9Q3KB67"/>
<dbReference type="EMBL" id="AVOT02099505">
    <property type="protein sequence ID" value="MBW0576941.1"/>
    <property type="molecule type" value="Genomic_DNA"/>
</dbReference>
<protein>
    <recommendedName>
        <fullName evidence="2">Tf2-1-like SH3-like domain-containing protein</fullName>
    </recommendedName>
</protein>
<dbReference type="PANTHER" id="PTHR46148:SF52">
    <property type="entry name" value="OS04G0603800 PROTEIN"/>
    <property type="match status" value="1"/>
</dbReference>
<dbReference type="OrthoDB" id="2273864at2759"/>
<dbReference type="PANTHER" id="PTHR46148">
    <property type="entry name" value="CHROMO DOMAIN-CONTAINING PROTEIN"/>
    <property type="match status" value="1"/>
</dbReference>
<organism evidence="3 4">
    <name type="scientific">Austropuccinia psidii MF-1</name>
    <dbReference type="NCBI Taxonomy" id="1389203"/>
    <lineage>
        <taxon>Eukaryota</taxon>
        <taxon>Fungi</taxon>
        <taxon>Dikarya</taxon>
        <taxon>Basidiomycota</taxon>
        <taxon>Pucciniomycotina</taxon>
        <taxon>Pucciniomycetes</taxon>
        <taxon>Pucciniales</taxon>
        <taxon>Sphaerophragmiaceae</taxon>
        <taxon>Austropuccinia</taxon>
    </lineage>
</organism>
<feature type="non-terminal residue" evidence="3">
    <location>
        <position position="1"/>
    </location>
</feature>
<evidence type="ECO:0000313" key="4">
    <source>
        <dbReference type="Proteomes" id="UP000765509"/>
    </source>
</evidence>
<feature type="region of interest" description="Disordered" evidence="1">
    <location>
        <begin position="40"/>
        <end position="69"/>
    </location>
</feature>
<name>A0A9Q3KB67_9BASI</name>
<proteinExistence type="predicted"/>
<evidence type="ECO:0000259" key="2">
    <source>
        <dbReference type="Pfam" id="PF24626"/>
    </source>
</evidence>
<comment type="caution">
    <text evidence="3">The sequence shown here is derived from an EMBL/GenBank/DDBJ whole genome shotgun (WGS) entry which is preliminary data.</text>
</comment>
<reference evidence="3" key="1">
    <citation type="submission" date="2021-03" db="EMBL/GenBank/DDBJ databases">
        <title>Draft genome sequence of rust myrtle Austropuccinia psidii MF-1, a brazilian biotype.</title>
        <authorList>
            <person name="Quecine M.C."/>
            <person name="Pachon D.M.R."/>
            <person name="Bonatelli M.L."/>
            <person name="Correr F.H."/>
            <person name="Franceschini L.M."/>
            <person name="Leite T.F."/>
            <person name="Margarido G.R.A."/>
            <person name="Almeida C.A."/>
            <person name="Ferrarezi J.A."/>
            <person name="Labate C.A."/>
        </authorList>
    </citation>
    <scope>NUCLEOTIDE SEQUENCE</scope>
    <source>
        <strain evidence="3">MF-1</strain>
    </source>
</reference>
<accession>A0A9Q3KB67</accession>
<dbReference type="Pfam" id="PF24626">
    <property type="entry name" value="SH3_Tf2-1"/>
    <property type="match status" value="1"/>
</dbReference>
<keyword evidence="4" id="KW-1185">Reference proteome</keyword>
<gene>
    <name evidence="3" type="ORF">O181_116656</name>
</gene>